<organism evidence="2 3">
    <name type="scientific">Flavobacterium zhoui</name>
    <dbReference type="NCBI Taxonomy" id="3230414"/>
    <lineage>
        <taxon>Bacteria</taxon>
        <taxon>Pseudomonadati</taxon>
        <taxon>Bacteroidota</taxon>
        <taxon>Flavobacteriia</taxon>
        <taxon>Flavobacteriales</taxon>
        <taxon>Flavobacteriaceae</taxon>
        <taxon>Flavobacterium</taxon>
    </lineage>
</organism>
<evidence type="ECO:0000313" key="2">
    <source>
        <dbReference type="EMBL" id="MFE3872628.1"/>
    </source>
</evidence>
<accession>A0ABW6I8K5</accession>
<proteinExistence type="predicted"/>
<evidence type="ECO:0000256" key="1">
    <source>
        <dbReference type="SAM" id="Phobius"/>
    </source>
</evidence>
<gene>
    <name evidence="2" type="ORF">ACFX5F_15505</name>
</gene>
<keyword evidence="1" id="KW-1133">Transmembrane helix</keyword>
<evidence type="ECO:0008006" key="4">
    <source>
        <dbReference type="Google" id="ProtNLM"/>
    </source>
</evidence>
<keyword evidence="1" id="KW-0812">Transmembrane</keyword>
<keyword evidence="3" id="KW-1185">Reference proteome</keyword>
<feature type="transmembrane region" description="Helical" evidence="1">
    <location>
        <begin position="6"/>
        <end position="23"/>
    </location>
</feature>
<feature type="transmembrane region" description="Helical" evidence="1">
    <location>
        <begin position="100"/>
        <end position="120"/>
    </location>
</feature>
<protein>
    <recommendedName>
        <fullName evidence="4">DUF4199 domain-containing protein</fullName>
    </recommendedName>
</protein>
<evidence type="ECO:0000313" key="3">
    <source>
        <dbReference type="Proteomes" id="UP001600107"/>
    </source>
</evidence>
<sequence>MIKLLSFIAFELLVVLLLAFINKKYFNYKLSNFKIAVISSFFFYISILAIVFVINYTLKNELDSFDLNGDNNFSIDERTLEQQQVMKAIISDTGRNLAPILGIIYSLIYFTIIIIPLNIFNKKKNKSTN</sequence>
<feature type="transmembrane region" description="Helical" evidence="1">
    <location>
        <begin position="35"/>
        <end position="58"/>
    </location>
</feature>
<dbReference type="RefSeq" id="WP_379852939.1">
    <property type="nucleotide sequence ID" value="NZ_JBHZPY010000018.1"/>
</dbReference>
<name>A0ABW6I8K5_9FLAO</name>
<dbReference type="Proteomes" id="UP001600107">
    <property type="component" value="Unassembled WGS sequence"/>
</dbReference>
<keyword evidence="1" id="KW-0472">Membrane</keyword>
<reference evidence="2 3" key="1">
    <citation type="submission" date="2024-06" db="EMBL/GenBank/DDBJ databases">
        <title>Flavobacterium spp. isolated from glacier.</title>
        <authorList>
            <person name="Han D."/>
        </authorList>
    </citation>
    <scope>NUCLEOTIDE SEQUENCE [LARGE SCALE GENOMIC DNA]</scope>
    <source>
        <strain evidence="2 3">ZS1P70</strain>
    </source>
</reference>
<dbReference type="EMBL" id="JBHZPY010000018">
    <property type="protein sequence ID" value="MFE3872628.1"/>
    <property type="molecule type" value="Genomic_DNA"/>
</dbReference>
<comment type="caution">
    <text evidence="2">The sequence shown here is derived from an EMBL/GenBank/DDBJ whole genome shotgun (WGS) entry which is preliminary data.</text>
</comment>